<dbReference type="GO" id="GO:0006302">
    <property type="term" value="P:double-strand break repair"/>
    <property type="evidence" value="ECO:0007669"/>
    <property type="project" value="TreeGrafter"/>
</dbReference>
<dbReference type="GO" id="GO:0070531">
    <property type="term" value="C:BRCA1-A complex"/>
    <property type="evidence" value="ECO:0007669"/>
    <property type="project" value="InterPro"/>
</dbReference>
<keyword evidence="3" id="KW-0227">DNA damage</keyword>
<evidence type="ECO:0000256" key="2">
    <source>
        <dbReference type="ARBA" id="ARBA00022490"/>
    </source>
</evidence>
<keyword evidence="5" id="KW-0539">Nucleus</keyword>
<name>A0AAJ7IV96_9HYME</name>
<dbReference type="InterPro" id="IPR026126">
    <property type="entry name" value="BABAM1"/>
</dbReference>
<keyword evidence="4" id="KW-0234">DNA repair</keyword>
<dbReference type="AlphaFoldDB" id="A0AAJ7IV96"/>
<dbReference type="PANTHER" id="PTHR15660:SF1">
    <property type="entry name" value="BRISC AND BRCA1-A COMPLEX MEMBER 1"/>
    <property type="match status" value="1"/>
</dbReference>
<evidence type="ECO:0000256" key="3">
    <source>
        <dbReference type="ARBA" id="ARBA00022763"/>
    </source>
</evidence>
<dbReference type="KEGG" id="ccal:108623623"/>
<gene>
    <name evidence="7" type="primary">LOC108623623</name>
</gene>
<dbReference type="GO" id="GO:0045739">
    <property type="term" value="P:positive regulation of DNA repair"/>
    <property type="evidence" value="ECO:0007669"/>
    <property type="project" value="InterPro"/>
</dbReference>
<evidence type="ECO:0000313" key="6">
    <source>
        <dbReference type="Proteomes" id="UP000694925"/>
    </source>
</evidence>
<keyword evidence="2" id="KW-0963">Cytoplasm</keyword>
<dbReference type="GO" id="GO:0016604">
    <property type="term" value="C:nuclear body"/>
    <property type="evidence" value="ECO:0007669"/>
    <property type="project" value="TreeGrafter"/>
</dbReference>
<sequence length="284" mass="32706">MSNAGNVCSPVPDYKPSYSDEDNVVSTDNLPGINFPEKILFIVDTVRERTCTPFKLTTGASYTPLVMIKRVIQHFVCIKSIIQRSHEYALMILNSNSAQWICDFTSNINSIIDHLNLINEDFPERKEEDQEQEEVEEERLYDLEQMFDKVQERLTLPAKKRMPLASTFVVRLILIYSRSNCIPKFLTNDKTILHALAKNPHFFLDVLYVHEPPTQENLCEEIYSQLAMLDTNNFSYILEVGRYAAKLHDNMAKLLAHPLQRPSQSDVCYTMCPSPSSQESYNNV</sequence>
<reference evidence="7" key="1">
    <citation type="submission" date="2025-08" db="UniProtKB">
        <authorList>
            <consortium name="RefSeq"/>
        </authorList>
    </citation>
    <scope>IDENTIFICATION</scope>
    <source>
        <tissue evidence="7">Whole body</tissue>
    </source>
</reference>
<evidence type="ECO:0000313" key="7">
    <source>
        <dbReference type="RefSeq" id="XP_017877734.1"/>
    </source>
</evidence>
<dbReference type="GO" id="GO:0007095">
    <property type="term" value="P:mitotic G2 DNA damage checkpoint signaling"/>
    <property type="evidence" value="ECO:0007669"/>
    <property type="project" value="TreeGrafter"/>
</dbReference>
<protein>
    <submittedName>
        <fullName evidence="7">BRISC and BRCA1-A complex member 1-like</fullName>
    </submittedName>
</protein>
<comment type="subcellular location">
    <subcellularLocation>
        <location evidence="1">Nucleus</location>
    </subcellularLocation>
</comment>
<dbReference type="Proteomes" id="UP000694925">
    <property type="component" value="Unplaced"/>
</dbReference>
<proteinExistence type="predicted"/>
<dbReference type="PANTHER" id="PTHR15660">
    <property type="entry name" value="BRISC AND BRCA1-A COMPLEX MEMBER 1"/>
    <property type="match status" value="1"/>
</dbReference>
<dbReference type="RefSeq" id="XP_017877734.1">
    <property type="nucleotide sequence ID" value="XM_018022245.2"/>
</dbReference>
<dbReference type="CDD" id="cd21502">
    <property type="entry name" value="vWA_BABAM1"/>
    <property type="match status" value="1"/>
</dbReference>
<dbReference type="GO" id="GO:0070552">
    <property type="term" value="C:BRISC complex"/>
    <property type="evidence" value="ECO:0007669"/>
    <property type="project" value="InterPro"/>
</dbReference>
<accession>A0AAJ7IV96</accession>
<keyword evidence="6" id="KW-1185">Reference proteome</keyword>
<organism evidence="6 7">
    <name type="scientific">Ceratina calcarata</name>
    <dbReference type="NCBI Taxonomy" id="156304"/>
    <lineage>
        <taxon>Eukaryota</taxon>
        <taxon>Metazoa</taxon>
        <taxon>Ecdysozoa</taxon>
        <taxon>Arthropoda</taxon>
        <taxon>Hexapoda</taxon>
        <taxon>Insecta</taxon>
        <taxon>Pterygota</taxon>
        <taxon>Neoptera</taxon>
        <taxon>Endopterygota</taxon>
        <taxon>Hymenoptera</taxon>
        <taxon>Apocrita</taxon>
        <taxon>Aculeata</taxon>
        <taxon>Apoidea</taxon>
        <taxon>Anthophila</taxon>
        <taxon>Apidae</taxon>
        <taxon>Ceratina</taxon>
        <taxon>Zadontomerus</taxon>
    </lineage>
</organism>
<evidence type="ECO:0000256" key="1">
    <source>
        <dbReference type="ARBA" id="ARBA00004123"/>
    </source>
</evidence>
<dbReference type="GeneID" id="108623623"/>
<evidence type="ECO:0000256" key="5">
    <source>
        <dbReference type="ARBA" id="ARBA00023242"/>
    </source>
</evidence>
<evidence type="ECO:0000256" key="4">
    <source>
        <dbReference type="ARBA" id="ARBA00023204"/>
    </source>
</evidence>